<name>A0ABW3IAD7_9PAST</name>
<comment type="caution">
    <text evidence="3">The sequence shown here is derived from an EMBL/GenBank/DDBJ whole genome shotgun (WGS) entry which is preliminary data.</text>
</comment>
<dbReference type="Pfam" id="PF13343">
    <property type="entry name" value="SBP_bac_6"/>
    <property type="match status" value="1"/>
</dbReference>
<dbReference type="SUPFAM" id="SSF53850">
    <property type="entry name" value="Periplasmic binding protein-like II"/>
    <property type="match status" value="1"/>
</dbReference>
<feature type="signal peptide" evidence="2">
    <location>
        <begin position="1"/>
        <end position="25"/>
    </location>
</feature>
<keyword evidence="1 2" id="KW-0732">Signal</keyword>
<evidence type="ECO:0000313" key="4">
    <source>
        <dbReference type="Proteomes" id="UP001596996"/>
    </source>
</evidence>
<dbReference type="RefSeq" id="WP_380820447.1">
    <property type="nucleotide sequence ID" value="NZ_JBHTJN010000011.1"/>
</dbReference>
<gene>
    <name evidence="3" type="ORF">ACFQ02_05770</name>
</gene>
<dbReference type="InterPro" id="IPR026045">
    <property type="entry name" value="Ferric-bd"/>
</dbReference>
<keyword evidence="4" id="KW-1185">Reference proteome</keyword>
<dbReference type="Gene3D" id="3.40.190.10">
    <property type="entry name" value="Periplasmic binding protein-like II"/>
    <property type="match status" value="2"/>
</dbReference>
<sequence>MKLSKVALSLSTLLFAELFSSQTLAEPSGRVVVYCSAQNVVCEKAVQGFSEKYNIQASFIRNSSGSTLAKMVAEKNNPQADVWFGGPFDTHLQAVELGLVEPYSSPKLAEVLPQFQKLGNGNSSVVYMGVLGFGVNTERLKQLGITQTPKCWKDLLDPRLKNEIQLADPQSSGTAYTAIATFIQLWGEDKAFDYLKKLHKNVSQYPKAGTAPSRNTARGETAIGVGFLQNYSFEKANGAPIELVVPCEGTGYELGGISIIKKARNLENAKLFADWVMSKEAQELSWQKAQSHHIPTNVNAKPSPYSLKPTELNLINYDFDRFGANEVRSKIIDKWVTEVKLAK</sequence>
<dbReference type="PIRSF" id="PIRSF002825">
    <property type="entry name" value="CfbpA"/>
    <property type="match status" value="1"/>
</dbReference>
<evidence type="ECO:0000256" key="1">
    <source>
        <dbReference type="ARBA" id="ARBA00022729"/>
    </source>
</evidence>
<evidence type="ECO:0000313" key="3">
    <source>
        <dbReference type="EMBL" id="MFD0966352.1"/>
    </source>
</evidence>
<dbReference type="CDD" id="cd13544">
    <property type="entry name" value="PBP2_Fbp_like_1"/>
    <property type="match status" value="1"/>
</dbReference>
<reference evidence="4" key="1">
    <citation type="journal article" date="2019" name="Int. J. Syst. Evol. Microbiol.">
        <title>The Global Catalogue of Microorganisms (GCM) 10K type strain sequencing project: providing services to taxonomists for standard genome sequencing and annotation.</title>
        <authorList>
            <consortium name="The Broad Institute Genomics Platform"/>
            <consortium name="The Broad Institute Genome Sequencing Center for Infectious Disease"/>
            <person name="Wu L."/>
            <person name="Ma J."/>
        </authorList>
    </citation>
    <scope>NUCLEOTIDE SEQUENCE [LARGE SCALE GENOMIC DNA]</scope>
    <source>
        <strain evidence="4">CCUG 61707</strain>
    </source>
</reference>
<feature type="chain" id="PRO_5047422687" evidence="2">
    <location>
        <begin position="26"/>
        <end position="343"/>
    </location>
</feature>
<evidence type="ECO:0000256" key="2">
    <source>
        <dbReference type="SAM" id="SignalP"/>
    </source>
</evidence>
<dbReference type="Proteomes" id="UP001596996">
    <property type="component" value="Unassembled WGS sequence"/>
</dbReference>
<proteinExistence type="predicted"/>
<dbReference type="EMBL" id="JBHTJN010000011">
    <property type="protein sequence ID" value="MFD0966352.1"/>
    <property type="molecule type" value="Genomic_DNA"/>
</dbReference>
<accession>A0ABW3IAD7</accession>
<organism evidence="3 4">
    <name type="scientific">Seminibacterium arietis</name>
    <dbReference type="NCBI Taxonomy" id="1173502"/>
    <lineage>
        <taxon>Bacteria</taxon>
        <taxon>Pseudomonadati</taxon>
        <taxon>Pseudomonadota</taxon>
        <taxon>Gammaproteobacteria</taxon>
        <taxon>Pasteurellales</taxon>
        <taxon>Pasteurellaceae</taxon>
        <taxon>Seminibacterium</taxon>
    </lineage>
</organism>
<protein>
    <submittedName>
        <fullName evidence="3">ABC transporter substrate-binding protein</fullName>
    </submittedName>
</protein>
<dbReference type="PANTHER" id="PTHR30006">
    <property type="entry name" value="THIAMINE-BINDING PERIPLASMIC PROTEIN-RELATED"/>
    <property type="match status" value="1"/>
</dbReference>
<dbReference type="PANTHER" id="PTHR30006:SF2">
    <property type="entry name" value="ABC TRANSPORTER SUBSTRATE-BINDING PROTEIN"/>
    <property type="match status" value="1"/>
</dbReference>